<feature type="transmembrane region" description="Helical" evidence="1">
    <location>
        <begin position="37"/>
        <end position="54"/>
    </location>
</feature>
<evidence type="ECO:0000313" key="3">
    <source>
        <dbReference type="Proteomes" id="UP000248557"/>
    </source>
</evidence>
<feature type="transmembrane region" description="Helical" evidence="1">
    <location>
        <begin position="12"/>
        <end position="31"/>
    </location>
</feature>
<gene>
    <name evidence="2" type="ORF">CA615_02330</name>
</gene>
<name>A0A328Q5J1_9EURY</name>
<sequence>MDEITIMSYEHLIGGVFAGIISYLFTVKGILPITNEFLGVIISVVIVYGLGKYAESRYGREKISLSSWISNGVLLYYLVWMTVWIFLLNYVVI</sequence>
<feature type="transmembrane region" description="Helical" evidence="1">
    <location>
        <begin position="74"/>
        <end position="92"/>
    </location>
</feature>
<dbReference type="Proteomes" id="UP000248557">
    <property type="component" value="Unassembled WGS sequence"/>
</dbReference>
<protein>
    <submittedName>
        <fullName evidence="2">Uncharacterized protein</fullName>
    </submittedName>
</protein>
<dbReference type="RefSeq" id="WP_048059698.1">
    <property type="nucleotide sequence ID" value="NZ_CATZXA010000063.1"/>
</dbReference>
<keyword evidence="1" id="KW-1133">Transmembrane helix</keyword>
<organism evidence="2 3">
    <name type="scientific">Methanosphaera stadtmanae</name>
    <dbReference type="NCBI Taxonomy" id="2317"/>
    <lineage>
        <taxon>Archaea</taxon>
        <taxon>Methanobacteriati</taxon>
        <taxon>Methanobacteriota</taxon>
        <taxon>Methanomada group</taxon>
        <taxon>Methanobacteria</taxon>
        <taxon>Methanobacteriales</taxon>
        <taxon>Methanobacteriaceae</taxon>
        <taxon>Methanosphaera</taxon>
    </lineage>
</organism>
<dbReference type="AlphaFoldDB" id="A0A328Q5J1"/>
<evidence type="ECO:0000313" key="2">
    <source>
        <dbReference type="EMBL" id="RAP03445.1"/>
    </source>
</evidence>
<dbReference type="EMBL" id="NGJK01000025">
    <property type="protein sequence ID" value="RAP03445.1"/>
    <property type="molecule type" value="Genomic_DNA"/>
</dbReference>
<reference evidence="2 3" key="1">
    <citation type="submission" date="2017-05" db="EMBL/GenBank/DDBJ databases">
        <title>Host range expansion of the Methanosphaera genus to humans and monogastric animals involves recent and extensive reduction in genome content.</title>
        <authorList>
            <person name="Hoedt E.C."/>
            <person name="Volmer J.G."/>
            <person name="Parks D.H."/>
            <person name="Rosewarne C.P."/>
            <person name="Denman S.E."/>
            <person name="Mcsweeney C.S."/>
            <person name="O Cuiv P."/>
            <person name="Hugenholtz P."/>
            <person name="Tyson G.W."/>
            <person name="Morrison M."/>
        </authorList>
    </citation>
    <scope>NUCLEOTIDE SEQUENCE [LARGE SCALE GENOMIC DNA]</scope>
    <source>
        <strain evidence="2 3">PA5</strain>
    </source>
</reference>
<comment type="caution">
    <text evidence="2">The sequence shown here is derived from an EMBL/GenBank/DDBJ whole genome shotgun (WGS) entry which is preliminary data.</text>
</comment>
<keyword evidence="1" id="KW-0812">Transmembrane</keyword>
<evidence type="ECO:0000256" key="1">
    <source>
        <dbReference type="SAM" id="Phobius"/>
    </source>
</evidence>
<accession>A0A328Q5J1</accession>
<keyword evidence="1" id="KW-0472">Membrane</keyword>
<proteinExistence type="predicted"/>
<dbReference type="GeneID" id="3855570"/>